<organism evidence="4 5">
    <name type="scientific">Iris pallida</name>
    <name type="common">Sweet iris</name>
    <dbReference type="NCBI Taxonomy" id="29817"/>
    <lineage>
        <taxon>Eukaryota</taxon>
        <taxon>Viridiplantae</taxon>
        <taxon>Streptophyta</taxon>
        <taxon>Embryophyta</taxon>
        <taxon>Tracheophyta</taxon>
        <taxon>Spermatophyta</taxon>
        <taxon>Magnoliopsida</taxon>
        <taxon>Liliopsida</taxon>
        <taxon>Asparagales</taxon>
        <taxon>Iridaceae</taxon>
        <taxon>Iridoideae</taxon>
        <taxon>Irideae</taxon>
        <taxon>Iris</taxon>
    </lineage>
</organism>
<feature type="compositionally biased region" description="Low complexity" evidence="3">
    <location>
        <begin position="29"/>
        <end position="49"/>
    </location>
</feature>
<dbReference type="SUPFAM" id="SSF52058">
    <property type="entry name" value="L domain-like"/>
    <property type="match status" value="1"/>
</dbReference>
<evidence type="ECO:0000256" key="2">
    <source>
        <dbReference type="ARBA" id="ARBA00022737"/>
    </source>
</evidence>
<dbReference type="InterPro" id="IPR001611">
    <property type="entry name" value="Leu-rich_rpt"/>
</dbReference>
<sequence>MTERGSTTGPSTGSATSPFPSATGPPPSSVRRASAPGSRSPMPSTSATAPTPPRKRKANEMYVFSASKKRVSIELVGKNKVQERLKRLEDLTGASVACLGVSSVGDPDGISALVPNLKELDLTWNLLSRWQDIDSICKALPALEVLNLTSNRMELNLTDSLSLDNIRIFVLNNCGITWEQVEDLKSSLPKVEELHLMGNRLRTITIAPSAPVRSIVQGFDSLSLLNLEDNFISTWDEIVKLSHLRSLEQLHLNKNNLKKIFYPADNGPELGVENSGALQEKHVVPFENLQCLLLGCNEIEDLASIDSLNLFPSLMDIRLSENPITDSAKGGVPRFVLIARLAKVKILNGSEVSPRERKESEIRYVRLVMAKLQSNNPEEIKQSNPRFAELKALHGIADEKPSTGPAGPQKMGYGLLCITLKCVGVSMGEKSPLTRKLPPTTTVGKLKVLCESFFKLKGLKLRLFLQEEGSPFPQLLDDDMASLMDVGVGAEGATIIVDEEC</sequence>
<name>A0AAX6DMS7_IRIPA</name>
<keyword evidence="5" id="KW-1185">Reference proteome</keyword>
<dbReference type="PANTHER" id="PTHR46652">
    <property type="entry name" value="LEUCINE-RICH REPEAT AND IQ DOMAIN-CONTAINING PROTEIN 1-RELATED"/>
    <property type="match status" value="1"/>
</dbReference>
<evidence type="ECO:0000256" key="3">
    <source>
        <dbReference type="SAM" id="MobiDB-lite"/>
    </source>
</evidence>
<dbReference type="CDD" id="cd17044">
    <property type="entry name" value="Ubl_TBCE"/>
    <property type="match status" value="1"/>
</dbReference>
<keyword evidence="2" id="KW-0677">Repeat</keyword>
<accession>A0AAX6DMS7</accession>
<keyword evidence="1" id="KW-0433">Leucine-rich repeat</keyword>
<dbReference type="FunFam" id="3.10.20.90:FF:000187">
    <property type="entry name" value="Tubulin-folding cofactor E"/>
    <property type="match status" value="1"/>
</dbReference>
<dbReference type="InterPro" id="IPR050836">
    <property type="entry name" value="SDS22/Internalin_LRR"/>
</dbReference>
<dbReference type="Proteomes" id="UP001140949">
    <property type="component" value="Unassembled WGS sequence"/>
</dbReference>
<evidence type="ECO:0000313" key="5">
    <source>
        <dbReference type="Proteomes" id="UP001140949"/>
    </source>
</evidence>
<comment type="caution">
    <text evidence="4">The sequence shown here is derived from an EMBL/GenBank/DDBJ whole genome shotgun (WGS) entry which is preliminary data.</text>
</comment>
<dbReference type="Gene3D" id="3.10.20.90">
    <property type="entry name" value="Phosphatidylinositol 3-kinase Catalytic Subunit, Chain A, domain 1"/>
    <property type="match status" value="1"/>
</dbReference>
<dbReference type="PROSITE" id="PS51450">
    <property type="entry name" value="LRR"/>
    <property type="match status" value="2"/>
</dbReference>
<dbReference type="PANTHER" id="PTHR46652:SF3">
    <property type="entry name" value="LEUCINE-RICH REPEAT-CONTAINING PROTEIN 9"/>
    <property type="match status" value="1"/>
</dbReference>
<gene>
    <name evidence="4" type="ORF">M6B38_112515</name>
</gene>
<dbReference type="InterPro" id="IPR032675">
    <property type="entry name" value="LRR_dom_sf"/>
</dbReference>
<feature type="compositionally biased region" description="Low complexity" evidence="3">
    <location>
        <begin position="1"/>
        <end position="22"/>
    </location>
</feature>
<reference evidence="4" key="1">
    <citation type="journal article" date="2023" name="GigaByte">
        <title>Genome assembly of the bearded iris, Iris pallida Lam.</title>
        <authorList>
            <person name="Bruccoleri R.E."/>
            <person name="Oakeley E.J."/>
            <person name="Faust A.M.E."/>
            <person name="Altorfer M."/>
            <person name="Dessus-Babus S."/>
            <person name="Burckhardt D."/>
            <person name="Oertli M."/>
            <person name="Naumann U."/>
            <person name="Petersen F."/>
            <person name="Wong J."/>
        </authorList>
    </citation>
    <scope>NUCLEOTIDE SEQUENCE</scope>
    <source>
        <strain evidence="4">GSM-AAB239-AS_SAM_17_03QT</strain>
    </source>
</reference>
<reference evidence="4" key="2">
    <citation type="submission" date="2023-04" db="EMBL/GenBank/DDBJ databases">
        <authorList>
            <person name="Bruccoleri R.E."/>
            <person name="Oakeley E.J."/>
            <person name="Faust A.-M."/>
            <person name="Dessus-Babus S."/>
            <person name="Altorfer M."/>
            <person name="Burckhardt D."/>
            <person name="Oertli M."/>
            <person name="Naumann U."/>
            <person name="Petersen F."/>
            <person name="Wong J."/>
        </authorList>
    </citation>
    <scope>NUCLEOTIDE SEQUENCE</scope>
    <source>
        <strain evidence="4">GSM-AAB239-AS_SAM_17_03QT</strain>
        <tissue evidence="4">Leaf</tissue>
    </source>
</reference>
<dbReference type="SUPFAM" id="SSF54236">
    <property type="entry name" value="Ubiquitin-like"/>
    <property type="match status" value="1"/>
</dbReference>
<evidence type="ECO:0000256" key="1">
    <source>
        <dbReference type="ARBA" id="ARBA00022614"/>
    </source>
</evidence>
<protein>
    <submittedName>
        <fullName evidence="4">Tubulin-folding cofactor E</fullName>
    </submittedName>
</protein>
<dbReference type="InterPro" id="IPR029071">
    <property type="entry name" value="Ubiquitin-like_domsf"/>
</dbReference>
<dbReference type="InterPro" id="IPR044079">
    <property type="entry name" value="Ubl_TBCE"/>
</dbReference>
<dbReference type="EMBL" id="JANAVB010043220">
    <property type="protein sequence ID" value="KAJ6793048.1"/>
    <property type="molecule type" value="Genomic_DNA"/>
</dbReference>
<dbReference type="FunFam" id="3.80.10.10:FF:000882">
    <property type="entry name" value="Tubulin-folding cofactor E"/>
    <property type="match status" value="1"/>
</dbReference>
<dbReference type="Gene3D" id="3.80.10.10">
    <property type="entry name" value="Ribonuclease Inhibitor"/>
    <property type="match status" value="3"/>
</dbReference>
<proteinExistence type="predicted"/>
<evidence type="ECO:0000313" key="4">
    <source>
        <dbReference type="EMBL" id="KAJ6793048.1"/>
    </source>
</evidence>
<dbReference type="AlphaFoldDB" id="A0AAX6DMS7"/>
<feature type="region of interest" description="Disordered" evidence="3">
    <location>
        <begin position="1"/>
        <end position="57"/>
    </location>
</feature>